<dbReference type="PANTHER" id="PTHR45527:SF10">
    <property type="entry name" value="PYOCHELIN SYNTHASE PCHF"/>
    <property type="match status" value="1"/>
</dbReference>
<dbReference type="NCBIfam" id="TIGR01733">
    <property type="entry name" value="AA-adenyl-dom"/>
    <property type="match status" value="1"/>
</dbReference>
<dbReference type="InterPro" id="IPR045851">
    <property type="entry name" value="AMP-bd_C_sf"/>
</dbReference>
<dbReference type="InterPro" id="IPR020845">
    <property type="entry name" value="AMP-binding_CS"/>
</dbReference>
<organism evidence="7 8">
    <name type="scientific">Micromonospora trifolii</name>
    <dbReference type="NCBI Taxonomy" id="2911208"/>
    <lineage>
        <taxon>Bacteria</taxon>
        <taxon>Bacillati</taxon>
        <taxon>Actinomycetota</taxon>
        <taxon>Actinomycetes</taxon>
        <taxon>Micromonosporales</taxon>
        <taxon>Micromonosporaceae</taxon>
        <taxon>Micromonospora</taxon>
    </lineage>
</organism>
<evidence type="ECO:0000256" key="1">
    <source>
        <dbReference type="ARBA" id="ARBA00001957"/>
    </source>
</evidence>
<evidence type="ECO:0000259" key="6">
    <source>
        <dbReference type="PROSITE" id="PS50075"/>
    </source>
</evidence>
<evidence type="ECO:0000256" key="3">
    <source>
        <dbReference type="ARBA" id="ARBA00022450"/>
    </source>
</evidence>
<dbReference type="InterPro" id="IPR020806">
    <property type="entry name" value="PKS_PP-bd"/>
</dbReference>
<dbReference type="Gene3D" id="3.40.50.12780">
    <property type="entry name" value="N-terminal domain of ligase-like"/>
    <property type="match status" value="1"/>
</dbReference>
<dbReference type="SUPFAM" id="SSF52777">
    <property type="entry name" value="CoA-dependent acyltransferases"/>
    <property type="match status" value="2"/>
</dbReference>
<dbReference type="Pfam" id="PF00550">
    <property type="entry name" value="PP-binding"/>
    <property type="match status" value="1"/>
</dbReference>
<dbReference type="Pfam" id="PF00668">
    <property type="entry name" value="Condensation"/>
    <property type="match status" value="1"/>
</dbReference>
<dbReference type="Gene3D" id="3.30.300.30">
    <property type="match status" value="1"/>
</dbReference>
<dbReference type="InterPro" id="IPR036736">
    <property type="entry name" value="ACP-like_sf"/>
</dbReference>
<comment type="caution">
    <text evidence="7">The sequence shown here is derived from an EMBL/GenBank/DDBJ whole genome shotgun (WGS) entry which is preliminary data.</text>
</comment>
<keyword evidence="3" id="KW-0596">Phosphopantetheine</keyword>
<dbReference type="PANTHER" id="PTHR45527">
    <property type="entry name" value="NONRIBOSOMAL PEPTIDE SYNTHETASE"/>
    <property type="match status" value="1"/>
</dbReference>
<dbReference type="Pfam" id="PF13193">
    <property type="entry name" value="AMP-binding_C"/>
    <property type="match status" value="1"/>
</dbReference>
<evidence type="ECO:0000313" key="8">
    <source>
        <dbReference type="Proteomes" id="UP001201629"/>
    </source>
</evidence>
<dbReference type="SUPFAM" id="SSF47336">
    <property type="entry name" value="ACP-like"/>
    <property type="match status" value="1"/>
</dbReference>
<keyword evidence="8" id="KW-1185">Reference proteome</keyword>
<proteinExistence type="predicted"/>
<reference evidence="7 8" key="1">
    <citation type="submission" date="2022-01" db="EMBL/GenBank/DDBJ databases">
        <authorList>
            <person name="Riesco R."/>
            <person name="Trujillo M.E."/>
        </authorList>
    </citation>
    <scope>NUCLEOTIDE SEQUENCE [LARGE SCALE GENOMIC DNA]</scope>
    <source>
        <strain evidence="7 8">NIE79</strain>
    </source>
</reference>
<evidence type="ECO:0000256" key="5">
    <source>
        <dbReference type="ARBA" id="ARBA00022598"/>
    </source>
</evidence>
<dbReference type="PROSITE" id="PS00455">
    <property type="entry name" value="AMP_BINDING"/>
    <property type="match status" value="1"/>
</dbReference>
<protein>
    <submittedName>
        <fullName evidence="7">Amino acid adenylation domain-containing protein</fullName>
    </submittedName>
</protein>
<dbReference type="InterPro" id="IPR023213">
    <property type="entry name" value="CAT-like_dom_sf"/>
</dbReference>
<dbReference type="InterPro" id="IPR029058">
    <property type="entry name" value="AB_hydrolase_fold"/>
</dbReference>
<dbReference type="InterPro" id="IPR010071">
    <property type="entry name" value="AA_adenyl_dom"/>
</dbReference>
<feature type="domain" description="Carrier" evidence="6">
    <location>
        <begin position="949"/>
        <end position="1024"/>
    </location>
</feature>
<dbReference type="Pfam" id="PF00975">
    <property type="entry name" value="Thioesterase"/>
    <property type="match status" value="1"/>
</dbReference>
<comment type="cofactor">
    <cofactor evidence="1">
        <name>pantetheine 4'-phosphate</name>
        <dbReference type="ChEBI" id="CHEBI:47942"/>
    </cofactor>
</comment>
<dbReference type="Gene3D" id="3.40.50.1820">
    <property type="entry name" value="alpha/beta hydrolase"/>
    <property type="match status" value="1"/>
</dbReference>
<evidence type="ECO:0000256" key="4">
    <source>
        <dbReference type="ARBA" id="ARBA00022553"/>
    </source>
</evidence>
<comment type="pathway">
    <text evidence="2">Siderophore biosynthesis.</text>
</comment>
<dbReference type="Gene3D" id="3.30.559.30">
    <property type="entry name" value="Nonribosomal peptide synthetase, condensation domain"/>
    <property type="match status" value="1"/>
</dbReference>
<dbReference type="PROSITE" id="PS00012">
    <property type="entry name" value="PHOSPHOPANTETHEINE"/>
    <property type="match status" value="1"/>
</dbReference>
<dbReference type="InterPro" id="IPR042099">
    <property type="entry name" value="ANL_N_sf"/>
</dbReference>
<dbReference type="Gene3D" id="3.30.559.10">
    <property type="entry name" value="Chloramphenicol acetyltransferase-like domain"/>
    <property type="match status" value="1"/>
</dbReference>
<keyword evidence="5" id="KW-0436">Ligase</keyword>
<evidence type="ECO:0000256" key="2">
    <source>
        <dbReference type="ARBA" id="ARBA00004924"/>
    </source>
</evidence>
<dbReference type="PROSITE" id="PS50075">
    <property type="entry name" value="CARRIER"/>
    <property type="match status" value="1"/>
</dbReference>
<dbReference type="RefSeq" id="WP_238680403.1">
    <property type="nucleotide sequence ID" value="NZ_JAKKFD010000037.1"/>
</dbReference>
<dbReference type="EMBL" id="JAKKFD010000037">
    <property type="protein sequence ID" value="MCG5445421.1"/>
    <property type="molecule type" value="Genomic_DNA"/>
</dbReference>
<dbReference type="Gene3D" id="1.10.1200.10">
    <property type="entry name" value="ACP-like"/>
    <property type="match status" value="1"/>
</dbReference>
<dbReference type="InterPro" id="IPR009081">
    <property type="entry name" value="PP-bd_ACP"/>
</dbReference>
<accession>A0ABS9N652</accession>
<evidence type="ECO:0000313" key="7">
    <source>
        <dbReference type="EMBL" id="MCG5445421.1"/>
    </source>
</evidence>
<dbReference type="SUPFAM" id="SSF56801">
    <property type="entry name" value="Acetyl-CoA synthetase-like"/>
    <property type="match status" value="1"/>
</dbReference>
<dbReference type="Pfam" id="PF00501">
    <property type="entry name" value="AMP-binding"/>
    <property type="match status" value="1"/>
</dbReference>
<dbReference type="InterPro" id="IPR000873">
    <property type="entry name" value="AMP-dep_synth/lig_dom"/>
</dbReference>
<dbReference type="InterPro" id="IPR006162">
    <property type="entry name" value="Ppantetheine_attach_site"/>
</dbReference>
<dbReference type="InterPro" id="IPR001031">
    <property type="entry name" value="Thioesterase"/>
</dbReference>
<gene>
    <name evidence="7" type="ORF">NIE79_003871</name>
</gene>
<dbReference type="InterPro" id="IPR001242">
    <property type="entry name" value="Condensation_dom"/>
</dbReference>
<dbReference type="InterPro" id="IPR020802">
    <property type="entry name" value="TesA-like"/>
</dbReference>
<dbReference type="InterPro" id="IPR025110">
    <property type="entry name" value="AMP-bd_C"/>
</dbReference>
<dbReference type="SUPFAM" id="SSF53474">
    <property type="entry name" value="alpha/beta-Hydrolases"/>
    <property type="match status" value="1"/>
</dbReference>
<sequence length="1274" mass="137836">MDDLTVPFPLTDLQAAYLVGTSELVELGGFLPGYHLELDVVGLDVVRARDVLRALIRRHEHLRTVVTGDATQRVLDVSVADAFEIEIVDVTGLGRDEQEKSIAATRQRMREQGVDPTTWPLFDLVVHRIRTGRVRLQIAMTLLLLDGRSIHQVVGEFLALVRDPMAELAPVTTTFREALARIRDRDDSTDWAYWEQRLETLPDAPQLPLARPLSAVSPVRFQRRMFTMTPPQWKALCGNARRRKLMPMGLLLHVYSEVLGAWAAAPRFSVTVMHHNWAGIESPADHPVGQLGATLPVEVDLTCAEDFWTRGQQLQKQLWRDMRHASVTGVRITRELAAQRGWGSRPAFPYVFNNMLGNDTATLAAGRPVCRTVTHALSTPQVLIDNQTQDAEDGGVEFIWDMVDAAFPAGLPDALFDTYRRLLETITSDQETTLVVTPAGHLDLIATINSDQTRPPAGRLEDSFLRSAAEHPEAPAVFGSGRTLTYGELESLSRAVALRLRARGVGDGVVVPVVMSKGWEQVVAVLGVLRAGGAYCPVEASLPAERIRTLVNACASGVVLTESSVRVRDVDSLDVDLVAPADDPLPPPSGDGSSLAYVIYTSGSTGTPKGVMIEHGAALNTVVDINRRIRLEPDDRVFAISSLSFDLSVWDVFGTLAAGAALVLPAASARPDPEAWLLAARRHGATVWNSVPALAELLVEVAAGRDVPPLRAILLSGDWIPLPLPDRLRALWPAARVIAMGGATEASIWSNIFEVGAVDPEWRSIPYGRPLRNQTMTVRDHRLNVRAPWATGAIYIGGVGVARGYAGDAERTAEKFVHDPATGDRLYATGDLGRYWPDGTIEFLGRADRQVKIQGFRVEPGEIEAVVRELAGVRECVVAAEGTPGGRMRLVAVVVPEDGASLDVAAHIRARLPHYMVPARIAVVPELPLTANGKVDISAARTTAPADEVVPAADTARLAAIWSSLLDLPTVGPDADFFACGGNSLLALRLVHRVRDELGVDLRFGEIFEVPTLGALAARIAEGGPGHGVVRLSDRPGRPLYLFHPVGGAVTAYRPVAAAWPGPVMAFQSPALVGRESAGDLVGMAAAARRELPDSGPYLLAGWSMGGFLAYEVSRQLADEGHRSAVVMIDSRLGEFRVPTTEAERQREFLTDLAGGTWFEPVTDAAQGHRAAVAAGLLPEGTDLATYTRLADTHAHNLAALADYTPAEPGGPVLLFAAGPGPDPRSWLDVCPQIDIRQTAGDHYTVMRADSLREITATARDWFEEALDYRRTTS</sequence>
<dbReference type="SMART" id="SM00824">
    <property type="entry name" value="PKS_TE"/>
    <property type="match status" value="1"/>
</dbReference>
<name>A0ABS9N652_9ACTN</name>
<dbReference type="Proteomes" id="UP001201629">
    <property type="component" value="Unassembled WGS sequence"/>
</dbReference>
<keyword evidence="4" id="KW-0597">Phosphoprotein</keyword>
<dbReference type="SMART" id="SM00823">
    <property type="entry name" value="PKS_PP"/>
    <property type="match status" value="1"/>
</dbReference>